<dbReference type="EnsemblMetazoa" id="XM_038208909.1">
    <property type="protein sequence ID" value="XP_038064837.1"/>
    <property type="gene ID" value="LOC119735204"/>
</dbReference>
<keyword evidence="2 4" id="KW-0863">Zinc-finger</keyword>
<organism evidence="8 9">
    <name type="scientific">Patiria miniata</name>
    <name type="common">Bat star</name>
    <name type="synonym">Asterina miniata</name>
    <dbReference type="NCBI Taxonomy" id="46514"/>
    <lineage>
        <taxon>Eukaryota</taxon>
        <taxon>Metazoa</taxon>
        <taxon>Echinodermata</taxon>
        <taxon>Eleutherozoa</taxon>
        <taxon>Asterozoa</taxon>
        <taxon>Asteroidea</taxon>
        <taxon>Valvatacea</taxon>
        <taxon>Valvatida</taxon>
        <taxon>Asterinidae</taxon>
        <taxon>Patiria</taxon>
    </lineage>
</organism>
<feature type="domain" description="RING-type" evidence="6">
    <location>
        <begin position="21"/>
        <end position="65"/>
    </location>
</feature>
<dbReference type="PROSITE" id="PS50089">
    <property type="entry name" value="ZF_RING_2"/>
    <property type="match status" value="1"/>
</dbReference>
<accession>A0A914AM75</accession>
<dbReference type="Gene3D" id="3.30.40.10">
    <property type="entry name" value="Zinc/RING finger domain, C3HC4 (zinc finger)"/>
    <property type="match status" value="1"/>
</dbReference>
<dbReference type="OMA" id="KREIWIC"/>
<dbReference type="Gene3D" id="2.120.10.30">
    <property type="entry name" value="TolB, C-terminal domain"/>
    <property type="match status" value="1"/>
</dbReference>
<dbReference type="GO" id="GO:0008270">
    <property type="term" value="F:zinc ion binding"/>
    <property type="evidence" value="ECO:0007669"/>
    <property type="project" value="UniProtKB-KW"/>
</dbReference>
<evidence type="ECO:0000259" key="7">
    <source>
        <dbReference type="PROSITE" id="PS50119"/>
    </source>
</evidence>
<keyword evidence="1" id="KW-0479">Metal-binding</keyword>
<keyword evidence="3" id="KW-0862">Zinc</keyword>
<feature type="domain" description="B box-type" evidence="7">
    <location>
        <begin position="131"/>
        <end position="174"/>
    </location>
</feature>
<keyword evidence="5" id="KW-0175">Coiled coil</keyword>
<dbReference type="PROSITE" id="PS50119">
    <property type="entry name" value="ZF_BBOX"/>
    <property type="match status" value="1"/>
</dbReference>
<dbReference type="RefSeq" id="XP_038064837.1">
    <property type="nucleotide sequence ID" value="XM_038208909.1"/>
</dbReference>
<reference evidence="8" key="1">
    <citation type="submission" date="2022-11" db="UniProtKB">
        <authorList>
            <consortium name="EnsemblMetazoa"/>
        </authorList>
    </citation>
    <scope>IDENTIFICATION</scope>
</reference>
<dbReference type="InterPro" id="IPR000315">
    <property type="entry name" value="Znf_B-box"/>
</dbReference>
<dbReference type="Pfam" id="PF12126">
    <property type="entry name" value="PML_CC"/>
    <property type="match status" value="1"/>
</dbReference>
<dbReference type="SUPFAM" id="SSF57850">
    <property type="entry name" value="RING/U-box"/>
    <property type="match status" value="1"/>
</dbReference>
<dbReference type="InterPro" id="IPR017907">
    <property type="entry name" value="Znf_RING_CS"/>
</dbReference>
<proteinExistence type="predicted"/>
<evidence type="ECO:0000313" key="8">
    <source>
        <dbReference type="EnsemblMetazoa" id="XP_038064837.1"/>
    </source>
</evidence>
<protein>
    <submittedName>
        <fullName evidence="8">Uncharacterized protein</fullName>
    </submittedName>
</protein>
<dbReference type="InterPro" id="IPR021978">
    <property type="entry name" value="PML-like_CC"/>
</dbReference>
<dbReference type="InterPro" id="IPR047153">
    <property type="entry name" value="TRIM45/56/19-like"/>
</dbReference>
<dbReference type="InterPro" id="IPR001841">
    <property type="entry name" value="Znf_RING"/>
</dbReference>
<name>A0A914AM75_PATMI</name>
<evidence type="ECO:0000256" key="3">
    <source>
        <dbReference type="ARBA" id="ARBA00022833"/>
    </source>
</evidence>
<sequence>MATGSSVRSTLEQISGKHLECTICQEKHKLPKVLDCQHSFCEECLLTYHNGRYNAEPNIPCPLCRQETVLPVSGVKGLKTNFHLAGLIEEFKLQEKVACSAEAKLLCQVCDKGNEAKDRCLDWKVSMTKQPDEYTCHKHKQSLKQFYCKTCDELICQACTVIDHSKPNHDIIETGNASREYRESLKNDFSALGRIIQRLGLSLQDTIEAKKVVKDKTAKSRKEVQHRAVEVIAKVKAEEKRLLNEITTQEQEQNKRLDEHEKTLSTMLQRKEHSLQTSQAVTRNASDLDFLSLYPVIKKDMDKLRGQPTPKMVGLKSHPVFVQSKDEFQSARGIAAAAEPDEIAVTDWKNERVIICDEQADVTTVPDGWMVASLRVVQVYKRDRTLAYKFKTASESEVGETKIQSIVVMNNGNIIAGDTKRKVLTVHQPGKKGKLIRTIPLRIRPDFLAVLNNDWIAISDCEEGLAGIMDISHNKATTVAYVQPTIVGKPVKHCAGICSNSSGIYIAVDTGYVNTGHIHHYDSTCQFVSCVVQGLYNPLGITFKADGQQLAVADQYSVKIYHKV</sequence>
<dbReference type="PANTHER" id="PTHR25462">
    <property type="entry name" value="BONUS, ISOFORM C-RELATED"/>
    <property type="match status" value="1"/>
</dbReference>
<dbReference type="InterPro" id="IPR013083">
    <property type="entry name" value="Znf_RING/FYVE/PHD"/>
</dbReference>
<dbReference type="InterPro" id="IPR013087">
    <property type="entry name" value="Znf_C2H2_type"/>
</dbReference>
<dbReference type="PROSITE" id="PS00518">
    <property type="entry name" value="ZF_RING_1"/>
    <property type="match status" value="1"/>
</dbReference>
<dbReference type="InterPro" id="IPR018957">
    <property type="entry name" value="Znf_C3HC4_RING-type"/>
</dbReference>
<evidence type="ECO:0000259" key="6">
    <source>
        <dbReference type="PROSITE" id="PS50089"/>
    </source>
</evidence>
<dbReference type="GeneID" id="119735204"/>
<dbReference type="PROSITE" id="PS00028">
    <property type="entry name" value="ZINC_FINGER_C2H2_1"/>
    <property type="match status" value="1"/>
</dbReference>
<evidence type="ECO:0000256" key="1">
    <source>
        <dbReference type="ARBA" id="ARBA00022723"/>
    </source>
</evidence>
<dbReference type="Proteomes" id="UP000887568">
    <property type="component" value="Unplaced"/>
</dbReference>
<dbReference type="PANTHER" id="PTHR25462:SF296">
    <property type="entry name" value="MEIOTIC P26, ISOFORM F"/>
    <property type="match status" value="1"/>
</dbReference>
<dbReference type="Pfam" id="PF00097">
    <property type="entry name" value="zf-C3HC4"/>
    <property type="match status" value="1"/>
</dbReference>
<dbReference type="SUPFAM" id="SSF57845">
    <property type="entry name" value="B-box zinc-binding domain"/>
    <property type="match status" value="1"/>
</dbReference>
<dbReference type="Gene3D" id="3.30.160.60">
    <property type="entry name" value="Classic Zinc Finger"/>
    <property type="match status" value="1"/>
</dbReference>
<dbReference type="Pfam" id="PF00643">
    <property type="entry name" value="zf-B_box"/>
    <property type="match status" value="1"/>
</dbReference>
<dbReference type="SMART" id="SM00184">
    <property type="entry name" value="RING"/>
    <property type="match status" value="1"/>
</dbReference>
<dbReference type="OrthoDB" id="6106880at2759"/>
<dbReference type="InterPro" id="IPR011042">
    <property type="entry name" value="6-blade_b-propeller_TolB-like"/>
</dbReference>
<evidence type="ECO:0000313" key="9">
    <source>
        <dbReference type="Proteomes" id="UP000887568"/>
    </source>
</evidence>
<dbReference type="SUPFAM" id="SSF101898">
    <property type="entry name" value="NHL repeat"/>
    <property type="match status" value="1"/>
</dbReference>
<keyword evidence="9" id="KW-1185">Reference proteome</keyword>
<feature type="coiled-coil region" evidence="5">
    <location>
        <begin position="232"/>
        <end position="270"/>
    </location>
</feature>
<evidence type="ECO:0000256" key="5">
    <source>
        <dbReference type="SAM" id="Coils"/>
    </source>
</evidence>
<evidence type="ECO:0000256" key="4">
    <source>
        <dbReference type="PROSITE-ProRule" id="PRU00024"/>
    </source>
</evidence>
<dbReference type="AlphaFoldDB" id="A0A914AM75"/>
<evidence type="ECO:0000256" key="2">
    <source>
        <dbReference type="ARBA" id="ARBA00022771"/>
    </source>
</evidence>